<dbReference type="GO" id="GO:0003700">
    <property type="term" value="F:DNA-binding transcription factor activity"/>
    <property type="evidence" value="ECO:0007669"/>
    <property type="project" value="TreeGrafter"/>
</dbReference>
<dbReference type="PRINTS" id="PR00455">
    <property type="entry name" value="HTHTETR"/>
</dbReference>
<dbReference type="RefSeq" id="WP_017095235.1">
    <property type="nucleotide sequence ID" value="NZ_CAWNUD010000117.1"/>
</dbReference>
<reference evidence="5" key="1">
    <citation type="submission" date="2016-07" db="EMBL/GenBank/DDBJ databases">
        <title>Nontailed viruses are major unrecognized killers of bacteria in the ocean.</title>
        <authorList>
            <person name="Kauffman K."/>
            <person name="Hussain F."/>
            <person name="Yang J."/>
            <person name="Arevalo P."/>
            <person name="Brown J."/>
            <person name="Cutler M."/>
            <person name="Kelly L."/>
            <person name="Polz M.F."/>
        </authorList>
    </citation>
    <scope>NUCLEOTIDE SEQUENCE [LARGE SCALE GENOMIC DNA]</scope>
    <source>
        <strain evidence="5">10N.286.54.F3</strain>
    </source>
</reference>
<dbReference type="Gene3D" id="1.10.357.10">
    <property type="entry name" value="Tetracycline Repressor, domain 2"/>
    <property type="match status" value="1"/>
</dbReference>
<dbReference type="InterPro" id="IPR050109">
    <property type="entry name" value="HTH-type_TetR-like_transc_reg"/>
</dbReference>
<protein>
    <submittedName>
        <fullName evidence="4">TetR family transcriptional regulator</fullName>
    </submittedName>
</protein>
<dbReference type="InterPro" id="IPR001647">
    <property type="entry name" value="HTH_TetR"/>
</dbReference>
<dbReference type="SUPFAM" id="SSF46689">
    <property type="entry name" value="Homeodomain-like"/>
    <property type="match status" value="1"/>
</dbReference>
<dbReference type="PROSITE" id="PS50977">
    <property type="entry name" value="HTH_TETR_2"/>
    <property type="match status" value="1"/>
</dbReference>
<proteinExistence type="predicted"/>
<dbReference type="InterPro" id="IPR041478">
    <property type="entry name" value="TetR_C_27"/>
</dbReference>
<keyword evidence="3" id="KW-0804">Transcription</keyword>
<dbReference type="PANTHER" id="PTHR30055:SF151">
    <property type="entry name" value="TRANSCRIPTIONAL REGULATORY PROTEIN"/>
    <property type="match status" value="1"/>
</dbReference>
<dbReference type="Proteomes" id="UP000235405">
    <property type="component" value="Unassembled WGS sequence"/>
</dbReference>
<sequence length="191" mass="21996">MLTKEKILDASEIVLRKFGPRKTTVVDVARALDVSHGTVYRHFATKAELHEAITLRWLERVTAPLTEITLRSESASIRLREWFEALTAIKRSIFIGEPELFESYSSLAQQTPEHVKSKHINHLLQQVESILNDGVTEGAFEIEDCAITARCFFFGTVRYHHPLHSSEWKSDTIEQEFTQLFSLLEKAIYKH</sequence>
<keyword evidence="2" id="KW-0238">DNA-binding</keyword>
<dbReference type="InterPro" id="IPR023772">
    <property type="entry name" value="DNA-bd_HTH_TetR-type_CS"/>
</dbReference>
<dbReference type="Pfam" id="PF00440">
    <property type="entry name" value="TetR_N"/>
    <property type="match status" value="1"/>
</dbReference>
<dbReference type="Pfam" id="PF17935">
    <property type="entry name" value="TetR_C_27"/>
    <property type="match status" value="1"/>
</dbReference>
<organism evidence="4 5">
    <name type="scientific">Vibrio splendidus</name>
    <dbReference type="NCBI Taxonomy" id="29497"/>
    <lineage>
        <taxon>Bacteria</taxon>
        <taxon>Pseudomonadati</taxon>
        <taxon>Pseudomonadota</taxon>
        <taxon>Gammaproteobacteria</taxon>
        <taxon>Vibrionales</taxon>
        <taxon>Vibrionaceae</taxon>
        <taxon>Vibrio</taxon>
    </lineage>
</organism>
<dbReference type="GO" id="GO:0000976">
    <property type="term" value="F:transcription cis-regulatory region binding"/>
    <property type="evidence" value="ECO:0007669"/>
    <property type="project" value="TreeGrafter"/>
</dbReference>
<dbReference type="EMBL" id="MCSW01000091">
    <property type="protein sequence ID" value="PMF27262.1"/>
    <property type="molecule type" value="Genomic_DNA"/>
</dbReference>
<keyword evidence="1" id="KW-0805">Transcription regulation</keyword>
<gene>
    <name evidence="4" type="ORF">BCV19_03590</name>
</gene>
<evidence type="ECO:0000313" key="4">
    <source>
        <dbReference type="EMBL" id="PMF27262.1"/>
    </source>
</evidence>
<name>A0A1C3IUB3_VIBSP</name>
<dbReference type="InterPro" id="IPR009057">
    <property type="entry name" value="Homeodomain-like_sf"/>
</dbReference>
<evidence type="ECO:0000313" key="5">
    <source>
        <dbReference type="Proteomes" id="UP000235405"/>
    </source>
</evidence>
<dbReference type="PROSITE" id="PS01081">
    <property type="entry name" value="HTH_TETR_1"/>
    <property type="match status" value="1"/>
</dbReference>
<evidence type="ECO:0000256" key="1">
    <source>
        <dbReference type="ARBA" id="ARBA00023015"/>
    </source>
</evidence>
<evidence type="ECO:0000256" key="2">
    <source>
        <dbReference type="ARBA" id="ARBA00023125"/>
    </source>
</evidence>
<comment type="caution">
    <text evidence="4">The sequence shown here is derived from an EMBL/GenBank/DDBJ whole genome shotgun (WGS) entry which is preliminary data.</text>
</comment>
<evidence type="ECO:0000256" key="3">
    <source>
        <dbReference type="ARBA" id="ARBA00023163"/>
    </source>
</evidence>
<dbReference type="AlphaFoldDB" id="A0A1C3IUB3"/>
<accession>A0A1C3IUB3</accession>
<dbReference type="PANTHER" id="PTHR30055">
    <property type="entry name" value="HTH-TYPE TRANSCRIPTIONAL REGULATOR RUTR"/>
    <property type="match status" value="1"/>
</dbReference>